<comment type="caution">
    <text evidence="5">The sequence shown here is derived from an EMBL/GenBank/DDBJ whole genome shotgun (WGS) entry which is preliminary data.</text>
</comment>
<dbReference type="Proteomes" id="UP000235145">
    <property type="component" value="Unassembled WGS sequence"/>
</dbReference>
<keyword evidence="6" id="KW-1185">Reference proteome</keyword>
<dbReference type="GO" id="GO:0008061">
    <property type="term" value="F:chitin binding"/>
    <property type="evidence" value="ECO:0007669"/>
    <property type="project" value="UniProtKB-KW"/>
</dbReference>
<evidence type="ECO:0000256" key="3">
    <source>
        <dbReference type="SAM" id="SignalP"/>
    </source>
</evidence>
<evidence type="ECO:0000313" key="6">
    <source>
        <dbReference type="Proteomes" id="UP000235145"/>
    </source>
</evidence>
<dbReference type="SUPFAM" id="SSF54106">
    <property type="entry name" value="LysM domain"/>
    <property type="match status" value="1"/>
</dbReference>
<organism evidence="5 6">
    <name type="scientific">Lactuca sativa</name>
    <name type="common">Garden lettuce</name>
    <dbReference type="NCBI Taxonomy" id="4236"/>
    <lineage>
        <taxon>Eukaryota</taxon>
        <taxon>Viridiplantae</taxon>
        <taxon>Streptophyta</taxon>
        <taxon>Embryophyta</taxon>
        <taxon>Tracheophyta</taxon>
        <taxon>Spermatophyta</taxon>
        <taxon>Magnoliopsida</taxon>
        <taxon>eudicotyledons</taxon>
        <taxon>Gunneridae</taxon>
        <taxon>Pentapetalae</taxon>
        <taxon>asterids</taxon>
        <taxon>campanulids</taxon>
        <taxon>Asterales</taxon>
        <taxon>Asteraceae</taxon>
        <taxon>Cichorioideae</taxon>
        <taxon>Cichorieae</taxon>
        <taxon>Lactucinae</taxon>
        <taxon>Lactuca</taxon>
    </lineage>
</organism>
<name>A0A9R1XNN5_LACSA</name>
<keyword evidence="1" id="KW-0147">Chitin-binding</keyword>
<sequence length="94" mass="10413">MAYNKASMLFSCILLLLLALTFSMGESKVTFHTRSTVQGTLVCNEIYGTQVGDTCFSIIEAFHLTASTFNTYNPNLNCQKVFVGEWLCINGMVV</sequence>
<dbReference type="InterPro" id="IPR052210">
    <property type="entry name" value="LysM1-like"/>
</dbReference>
<evidence type="ECO:0000256" key="1">
    <source>
        <dbReference type="ARBA" id="ARBA00022669"/>
    </source>
</evidence>
<gene>
    <name evidence="5" type="ORF">LSAT_V11C400184410</name>
</gene>
<proteinExistence type="predicted"/>
<feature type="chain" id="PRO_5040280746" description="LysM domain-containing protein" evidence="3">
    <location>
        <begin position="26"/>
        <end position="94"/>
    </location>
</feature>
<dbReference type="EMBL" id="NBSK02000004">
    <property type="protein sequence ID" value="KAJ0214037.1"/>
    <property type="molecule type" value="Genomic_DNA"/>
</dbReference>
<keyword evidence="2" id="KW-0843">Virulence</keyword>
<dbReference type="Pfam" id="PF01476">
    <property type="entry name" value="LysM"/>
    <property type="match status" value="1"/>
</dbReference>
<dbReference type="Gene3D" id="3.10.350.10">
    <property type="entry name" value="LysM domain"/>
    <property type="match status" value="1"/>
</dbReference>
<dbReference type="PANTHER" id="PTHR34997">
    <property type="entry name" value="AM15"/>
    <property type="match status" value="1"/>
</dbReference>
<evidence type="ECO:0000259" key="4">
    <source>
        <dbReference type="PROSITE" id="PS51782"/>
    </source>
</evidence>
<dbReference type="PROSITE" id="PS51782">
    <property type="entry name" value="LYSM"/>
    <property type="match status" value="1"/>
</dbReference>
<feature type="signal peptide" evidence="3">
    <location>
        <begin position="1"/>
        <end position="25"/>
    </location>
</feature>
<dbReference type="CDD" id="cd00118">
    <property type="entry name" value="LysM"/>
    <property type="match status" value="1"/>
</dbReference>
<reference evidence="5 6" key="1">
    <citation type="journal article" date="2017" name="Nat. Commun.">
        <title>Genome assembly with in vitro proximity ligation data and whole-genome triplication in lettuce.</title>
        <authorList>
            <person name="Reyes-Chin-Wo S."/>
            <person name="Wang Z."/>
            <person name="Yang X."/>
            <person name="Kozik A."/>
            <person name="Arikit S."/>
            <person name="Song C."/>
            <person name="Xia L."/>
            <person name="Froenicke L."/>
            <person name="Lavelle D.O."/>
            <person name="Truco M.J."/>
            <person name="Xia R."/>
            <person name="Zhu S."/>
            <person name="Xu C."/>
            <person name="Xu H."/>
            <person name="Xu X."/>
            <person name="Cox K."/>
            <person name="Korf I."/>
            <person name="Meyers B.C."/>
            <person name="Michelmore R.W."/>
        </authorList>
    </citation>
    <scope>NUCLEOTIDE SEQUENCE [LARGE SCALE GENOMIC DNA]</scope>
    <source>
        <strain evidence="6">cv. Salinas</strain>
        <tissue evidence="5">Seedlings</tissue>
    </source>
</reference>
<feature type="domain" description="LysM" evidence="4">
    <location>
        <begin position="45"/>
        <end position="89"/>
    </location>
</feature>
<evidence type="ECO:0000256" key="2">
    <source>
        <dbReference type="ARBA" id="ARBA00023026"/>
    </source>
</evidence>
<protein>
    <recommendedName>
        <fullName evidence="4">LysM domain-containing protein</fullName>
    </recommendedName>
</protein>
<dbReference type="PANTHER" id="PTHR34997:SF1">
    <property type="entry name" value="PEPTIDOGLYCAN-BINDING LYSIN DOMAIN"/>
    <property type="match status" value="1"/>
</dbReference>
<accession>A0A9R1XNN5</accession>
<dbReference type="AlphaFoldDB" id="A0A9R1XNN5"/>
<evidence type="ECO:0000313" key="5">
    <source>
        <dbReference type="EMBL" id="KAJ0214037.1"/>
    </source>
</evidence>
<dbReference type="InterPro" id="IPR036779">
    <property type="entry name" value="LysM_dom_sf"/>
</dbReference>
<dbReference type="InterPro" id="IPR018392">
    <property type="entry name" value="LysM"/>
</dbReference>
<keyword evidence="3" id="KW-0732">Signal</keyword>